<dbReference type="PANTHER" id="PTHR21089:SF1">
    <property type="entry name" value="BIFUNCTIONAL 3-DEHYDROQUINATE DEHYDRATASE_SHIKIMATE DEHYDROGENASE, CHLOROPLASTIC"/>
    <property type="match status" value="1"/>
</dbReference>
<evidence type="ECO:0000256" key="5">
    <source>
        <dbReference type="ARBA" id="ARBA00023002"/>
    </source>
</evidence>
<sequence length="280" mass="29724">MSTSYRLSGVLGWPVGHSRSPLLHGHWLKRYGVAGAYVALPVRPEDFEQALRALPLLGFAGCNVTVPHKEAAFRLVDRVDPSAARLGAVNTIVVRPDRTLEGFNTDGEGFLRHLEASAPEWRAAGRPVLVIGAGGAARAVVGVLADAGVPEIRVANRTGARAEALAAEFGRPLMAWPWSHRAEGLAGSSLVVNTTQLGMDGWPALDLPLDAMPADGVVYDIVYTPLETPLLAAARRRGLATVDGLGMLLHQARAGFAAWFGVEPVVDEALRRAVLGEESP</sequence>
<feature type="binding site" evidence="8">
    <location>
        <position position="251"/>
    </location>
    <ligand>
        <name>shikimate</name>
        <dbReference type="ChEBI" id="CHEBI:36208"/>
    </ligand>
</feature>
<keyword evidence="13" id="KW-1185">Reference proteome</keyword>
<keyword evidence="6 8" id="KW-0057">Aromatic amino acid biosynthesis</keyword>
<comment type="caution">
    <text evidence="8">Lacks conserved residue(s) required for the propagation of feature annotation.</text>
</comment>
<dbReference type="Proteomes" id="UP000646365">
    <property type="component" value="Unassembled WGS sequence"/>
</dbReference>
<dbReference type="EC" id="1.1.1.25" evidence="2 8"/>
<feature type="binding site" evidence="8">
    <location>
        <position position="221"/>
    </location>
    <ligand>
        <name>NADP(+)</name>
        <dbReference type="ChEBI" id="CHEBI:58349"/>
    </ligand>
</feature>
<dbReference type="UniPathway" id="UPA00053">
    <property type="reaction ID" value="UER00087"/>
</dbReference>
<comment type="catalytic activity">
    <reaction evidence="7 8">
        <text>shikimate + NADP(+) = 3-dehydroshikimate + NADPH + H(+)</text>
        <dbReference type="Rhea" id="RHEA:17737"/>
        <dbReference type="ChEBI" id="CHEBI:15378"/>
        <dbReference type="ChEBI" id="CHEBI:16630"/>
        <dbReference type="ChEBI" id="CHEBI:36208"/>
        <dbReference type="ChEBI" id="CHEBI:57783"/>
        <dbReference type="ChEBI" id="CHEBI:58349"/>
        <dbReference type="EC" id="1.1.1.25"/>
    </reaction>
</comment>
<dbReference type="GO" id="GO:0005829">
    <property type="term" value="C:cytosol"/>
    <property type="evidence" value="ECO:0007669"/>
    <property type="project" value="TreeGrafter"/>
</dbReference>
<dbReference type="Pfam" id="PF18317">
    <property type="entry name" value="SDH_C"/>
    <property type="match status" value="1"/>
</dbReference>
<dbReference type="PANTHER" id="PTHR21089">
    <property type="entry name" value="SHIKIMATE DEHYDROGENASE"/>
    <property type="match status" value="1"/>
</dbReference>
<dbReference type="HAMAP" id="MF_00222">
    <property type="entry name" value="Shikimate_DH_AroE"/>
    <property type="match status" value="1"/>
</dbReference>
<evidence type="ECO:0000259" key="9">
    <source>
        <dbReference type="Pfam" id="PF01488"/>
    </source>
</evidence>
<dbReference type="GO" id="GO:0008652">
    <property type="term" value="P:amino acid biosynthetic process"/>
    <property type="evidence" value="ECO:0007669"/>
    <property type="project" value="UniProtKB-KW"/>
</dbReference>
<evidence type="ECO:0000313" key="13">
    <source>
        <dbReference type="Proteomes" id="UP000646365"/>
    </source>
</evidence>
<dbReference type="Gene3D" id="3.40.50.10860">
    <property type="entry name" value="Leucine Dehydrogenase, chain A, domain 1"/>
    <property type="match status" value="1"/>
</dbReference>
<protein>
    <recommendedName>
        <fullName evidence="2 8">Shikimate dehydrogenase (NADP(+))</fullName>
        <shortName evidence="8">SDH</shortName>
        <ecNumber evidence="2 8">1.1.1.25</ecNumber>
    </recommendedName>
</protein>
<dbReference type="SUPFAM" id="SSF53223">
    <property type="entry name" value="Aminoacid dehydrogenase-like, N-terminal domain"/>
    <property type="match status" value="1"/>
</dbReference>
<feature type="active site" description="Proton acceptor" evidence="8">
    <location>
        <position position="69"/>
    </location>
</feature>
<name>A0A8J3E546_9PROT</name>
<dbReference type="InterPro" id="IPR006151">
    <property type="entry name" value="Shikm_DH/Glu-tRNA_Rdtase"/>
</dbReference>
<feature type="domain" description="Quinate/shikimate 5-dehydrogenase/glutamyl-tRNA reductase" evidence="9">
    <location>
        <begin position="124"/>
        <end position="194"/>
    </location>
</feature>
<reference evidence="12" key="2">
    <citation type="submission" date="2020-09" db="EMBL/GenBank/DDBJ databases">
        <authorList>
            <person name="Sun Q."/>
            <person name="Zhou Y."/>
        </authorList>
    </citation>
    <scope>NUCLEOTIDE SEQUENCE</scope>
    <source>
        <strain evidence="12">CGMCC 1.15725</strain>
    </source>
</reference>
<feature type="binding site" evidence="8">
    <location>
        <begin position="156"/>
        <end position="161"/>
    </location>
    <ligand>
        <name>NADP(+)</name>
        <dbReference type="ChEBI" id="CHEBI:58349"/>
    </ligand>
</feature>
<evidence type="ECO:0000256" key="7">
    <source>
        <dbReference type="ARBA" id="ARBA00049442"/>
    </source>
</evidence>
<keyword evidence="5 8" id="KW-0560">Oxidoreductase</keyword>
<feature type="binding site" evidence="8">
    <location>
        <begin position="132"/>
        <end position="136"/>
    </location>
    <ligand>
        <name>NADP(+)</name>
        <dbReference type="ChEBI" id="CHEBI:58349"/>
    </ligand>
</feature>
<evidence type="ECO:0000256" key="6">
    <source>
        <dbReference type="ARBA" id="ARBA00023141"/>
    </source>
</evidence>
<dbReference type="InterPro" id="IPR022893">
    <property type="entry name" value="Shikimate_DH_fam"/>
</dbReference>
<feature type="binding site" evidence="8">
    <location>
        <position position="223"/>
    </location>
    <ligand>
        <name>shikimate</name>
        <dbReference type="ChEBI" id="CHEBI:36208"/>
    </ligand>
</feature>
<dbReference type="EMBL" id="BMJQ01000012">
    <property type="protein sequence ID" value="GGF32628.1"/>
    <property type="molecule type" value="Genomic_DNA"/>
</dbReference>
<accession>A0A8J3E546</accession>
<gene>
    <name evidence="8 12" type="primary">aroE</name>
    <name evidence="12" type="ORF">GCM10011611_43520</name>
</gene>
<dbReference type="InterPro" id="IPR036291">
    <property type="entry name" value="NAD(P)-bd_dom_sf"/>
</dbReference>
<dbReference type="CDD" id="cd01065">
    <property type="entry name" value="NAD_bind_Shikimate_DH"/>
    <property type="match status" value="1"/>
</dbReference>
<comment type="caution">
    <text evidence="12">The sequence shown here is derived from an EMBL/GenBank/DDBJ whole genome shotgun (WGS) entry which is preliminary data.</text>
</comment>
<dbReference type="NCBIfam" id="NF001312">
    <property type="entry name" value="PRK00258.1-4"/>
    <property type="match status" value="1"/>
</dbReference>
<comment type="subunit">
    <text evidence="8">Homodimer.</text>
</comment>
<dbReference type="Gene3D" id="3.40.50.720">
    <property type="entry name" value="NAD(P)-binding Rossmann-like Domain"/>
    <property type="match status" value="1"/>
</dbReference>
<keyword evidence="3 8" id="KW-0028">Amino-acid biosynthesis</keyword>
<evidence type="ECO:0000313" key="12">
    <source>
        <dbReference type="EMBL" id="GGF32628.1"/>
    </source>
</evidence>
<comment type="similarity">
    <text evidence="8">Belongs to the shikimate dehydrogenase family.</text>
</comment>
<evidence type="ECO:0000256" key="2">
    <source>
        <dbReference type="ARBA" id="ARBA00012962"/>
    </source>
</evidence>
<dbReference type="InterPro" id="IPR046346">
    <property type="entry name" value="Aminoacid_DH-like_N_sf"/>
</dbReference>
<evidence type="ECO:0000259" key="10">
    <source>
        <dbReference type="Pfam" id="PF08501"/>
    </source>
</evidence>
<comment type="function">
    <text evidence="8">Involved in the biosynthesis of the chorismate, which leads to the biosynthesis of aromatic amino acids. Catalyzes the reversible NADPH linked reduction of 3-dehydroshikimate (DHSA) to yield shikimate (SA).</text>
</comment>
<dbReference type="GO" id="GO:0019632">
    <property type="term" value="P:shikimate metabolic process"/>
    <property type="evidence" value="ECO:0007669"/>
    <property type="project" value="InterPro"/>
</dbReference>
<comment type="pathway">
    <text evidence="1 8">Metabolic intermediate biosynthesis; chorismate biosynthesis; chorismate from D-erythrose 4-phosphate and phosphoenolpyruvate: step 4/7.</text>
</comment>
<dbReference type="Pfam" id="PF01488">
    <property type="entry name" value="Shikimate_DH"/>
    <property type="match status" value="1"/>
</dbReference>
<evidence type="ECO:0000256" key="8">
    <source>
        <dbReference type="HAMAP-Rule" id="MF_00222"/>
    </source>
</evidence>
<feature type="domain" description="SDH C-terminal" evidence="11">
    <location>
        <begin position="244"/>
        <end position="264"/>
    </location>
</feature>
<dbReference type="GO" id="GO:0004764">
    <property type="term" value="F:shikimate 3-dehydrogenase (NADP+) activity"/>
    <property type="evidence" value="ECO:0007669"/>
    <property type="project" value="UniProtKB-UniRule"/>
</dbReference>
<reference evidence="12" key="1">
    <citation type="journal article" date="2014" name="Int. J. Syst. Evol. Microbiol.">
        <title>Complete genome sequence of Corynebacterium casei LMG S-19264T (=DSM 44701T), isolated from a smear-ripened cheese.</title>
        <authorList>
            <consortium name="US DOE Joint Genome Institute (JGI-PGF)"/>
            <person name="Walter F."/>
            <person name="Albersmeier A."/>
            <person name="Kalinowski J."/>
            <person name="Ruckert C."/>
        </authorList>
    </citation>
    <scope>NUCLEOTIDE SEQUENCE</scope>
    <source>
        <strain evidence="12">CGMCC 1.15725</strain>
    </source>
</reference>
<feature type="binding site" evidence="8">
    <location>
        <position position="90"/>
    </location>
    <ligand>
        <name>shikimate</name>
        <dbReference type="ChEBI" id="CHEBI:36208"/>
    </ligand>
</feature>
<keyword evidence="4 8" id="KW-0521">NADP</keyword>
<evidence type="ECO:0000259" key="11">
    <source>
        <dbReference type="Pfam" id="PF18317"/>
    </source>
</evidence>
<dbReference type="GO" id="GO:0009423">
    <property type="term" value="P:chorismate biosynthetic process"/>
    <property type="evidence" value="ECO:0007669"/>
    <property type="project" value="UniProtKB-UniRule"/>
</dbReference>
<feature type="binding site" evidence="8">
    <location>
        <position position="106"/>
    </location>
    <ligand>
        <name>shikimate</name>
        <dbReference type="ChEBI" id="CHEBI:36208"/>
    </ligand>
</feature>
<dbReference type="InterPro" id="IPR041121">
    <property type="entry name" value="SDH_C"/>
</dbReference>
<organism evidence="12 13">
    <name type="scientific">Aliidongia dinghuensis</name>
    <dbReference type="NCBI Taxonomy" id="1867774"/>
    <lineage>
        <taxon>Bacteria</taxon>
        <taxon>Pseudomonadati</taxon>
        <taxon>Pseudomonadota</taxon>
        <taxon>Alphaproteobacteria</taxon>
        <taxon>Rhodospirillales</taxon>
        <taxon>Dongiaceae</taxon>
        <taxon>Aliidongia</taxon>
    </lineage>
</organism>
<dbReference type="InterPro" id="IPR013708">
    <property type="entry name" value="Shikimate_DH-bd_N"/>
</dbReference>
<dbReference type="GO" id="GO:0009073">
    <property type="term" value="P:aromatic amino acid family biosynthetic process"/>
    <property type="evidence" value="ECO:0007669"/>
    <property type="project" value="UniProtKB-KW"/>
</dbReference>
<feature type="binding site" evidence="8">
    <location>
        <position position="65"/>
    </location>
    <ligand>
        <name>shikimate</name>
        <dbReference type="ChEBI" id="CHEBI:36208"/>
    </ligand>
</feature>
<evidence type="ECO:0000256" key="1">
    <source>
        <dbReference type="ARBA" id="ARBA00004871"/>
    </source>
</evidence>
<evidence type="ECO:0000256" key="3">
    <source>
        <dbReference type="ARBA" id="ARBA00022605"/>
    </source>
</evidence>
<proteinExistence type="inferred from homology"/>
<dbReference type="Pfam" id="PF08501">
    <property type="entry name" value="Shikimate_dh_N"/>
    <property type="match status" value="1"/>
</dbReference>
<feature type="binding site" evidence="8">
    <location>
        <begin position="18"/>
        <end position="20"/>
    </location>
    <ligand>
        <name>shikimate</name>
        <dbReference type="ChEBI" id="CHEBI:36208"/>
    </ligand>
</feature>
<dbReference type="SUPFAM" id="SSF51735">
    <property type="entry name" value="NAD(P)-binding Rossmann-fold domains"/>
    <property type="match status" value="1"/>
</dbReference>
<dbReference type="AlphaFoldDB" id="A0A8J3E546"/>
<dbReference type="GO" id="GO:0050661">
    <property type="term" value="F:NADP binding"/>
    <property type="evidence" value="ECO:0007669"/>
    <property type="project" value="InterPro"/>
</dbReference>
<feature type="binding site" evidence="8">
    <location>
        <position position="244"/>
    </location>
    <ligand>
        <name>NADP(+)</name>
        <dbReference type="ChEBI" id="CHEBI:58349"/>
    </ligand>
</feature>
<evidence type="ECO:0000256" key="4">
    <source>
        <dbReference type="ARBA" id="ARBA00022857"/>
    </source>
</evidence>
<dbReference type="InterPro" id="IPR011342">
    <property type="entry name" value="Shikimate_DH"/>
</dbReference>
<dbReference type="RefSeq" id="WP_189049708.1">
    <property type="nucleotide sequence ID" value="NZ_BMJQ01000012.1"/>
</dbReference>
<dbReference type="NCBIfam" id="TIGR00507">
    <property type="entry name" value="aroE"/>
    <property type="match status" value="1"/>
</dbReference>
<feature type="domain" description="Shikimate dehydrogenase substrate binding N-terminal" evidence="10">
    <location>
        <begin position="10"/>
        <end position="92"/>
    </location>
</feature>